<dbReference type="EMBL" id="JAMOIL010000043">
    <property type="protein sequence ID" value="MCM0622665.1"/>
    <property type="molecule type" value="Genomic_DNA"/>
</dbReference>
<feature type="domain" description="HIT" evidence="2">
    <location>
        <begin position="39"/>
        <end position="112"/>
    </location>
</feature>
<dbReference type="AlphaFoldDB" id="A0A9X2DB18"/>
<comment type="caution">
    <text evidence="3">The sequence shown here is derived from an EMBL/GenBank/DDBJ whole genome shotgun (WGS) entry which is preliminary data.</text>
</comment>
<name>A0A9X2DB18_9ACTN</name>
<dbReference type="GO" id="GO:0003824">
    <property type="term" value="F:catalytic activity"/>
    <property type="evidence" value="ECO:0007669"/>
    <property type="project" value="InterPro"/>
</dbReference>
<gene>
    <name evidence="3" type="ORF">M8330_20450</name>
</gene>
<dbReference type="InterPro" id="IPR011146">
    <property type="entry name" value="HIT-like"/>
</dbReference>
<dbReference type="Proteomes" id="UP001139485">
    <property type="component" value="Unassembled WGS sequence"/>
</dbReference>
<dbReference type="PROSITE" id="PS51084">
    <property type="entry name" value="HIT_2"/>
    <property type="match status" value="1"/>
</dbReference>
<accession>A0A9X2DB18</accession>
<feature type="short sequence motif" description="Histidine triad motif" evidence="1">
    <location>
        <begin position="97"/>
        <end position="101"/>
    </location>
</feature>
<evidence type="ECO:0000313" key="3">
    <source>
        <dbReference type="EMBL" id="MCM0622665.1"/>
    </source>
</evidence>
<protein>
    <submittedName>
        <fullName evidence="3">HIT family protein</fullName>
    </submittedName>
</protein>
<evidence type="ECO:0000256" key="1">
    <source>
        <dbReference type="PROSITE-ProRule" id="PRU00464"/>
    </source>
</evidence>
<dbReference type="Gene3D" id="3.30.428.10">
    <property type="entry name" value="HIT-like"/>
    <property type="match status" value="1"/>
</dbReference>
<evidence type="ECO:0000259" key="2">
    <source>
        <dbReference type="PROSITE" id="PS51084"/>
    </source>
</evidence>
<reference evidence="3" key="1">
    <citation type="submission" date="2022-05" db="EMBL/GenBank/DDBJ databases">
        <authorList>
            <person name="Tuo L."/>
        </authorList>
    </citation>
    <scope>NUCLEOTIDE SEQUENCE</scope>
    <source>
        <strain evidence="3">BSK12Z-4</strain>
    </source>
</reference>
<dbReference type="RefSeq" id="WP_250828842.1">
    <property type="nucleotide sequence ID" value="NZ_JAMOIL010000043.1"/>
</dbReference>
<dbReference type="InterPro" id="IPR036265">
    <property type="entry name" value="HIT-like_sf"/>
</dbReference>
<dbReference type="Pfam" id="PF01230">
    <property type="entry name" value="HIT"/>
    <property type="match status" value="1"/>
</dbReference>
<proteinExistence type="predicted"/>
<evidence type="ECO:0000313" key="4">
    <source>
        <dbReference type="Proteomes" id="UP001139485"/>
    </source>
</evidence>
<organism evidence="3 4">
    <name type="scientific">Nocardioides bruguierae</name>
    <dbReference type="NCBI Taxonomy" id="2945102"/>
    <lineage>
        <taxon>Bacteria</taxon>
        <taxon>Bacillati</taxon>
        <taxon>Actinomycetota</taxon>
        <taxon>Actinomycetes</taxon>
        <taxon>Propionibacteriales</taxon>
        <taxon>Nocardioidaceae</taxon>
        <taxon>Nocardioides</taxon>
    </lineage>
</organism>
<keyword evidence="4" id="KW-1185">Reference proteome</keyword>
<dbReference type="SUPFAM" id="SSF54197">
    <property type="entry name" value="HIT-like"/>
    <property type="match status" value="1"/>
</dbReference>
<sequence length="147" mass="16472">MDDCWNCENEARVDDLPVRERVLLTEHWRVAHAFDTAVPGWLVMVPRRHVLALDELPEAALAEMGVLQGRLTAALRLVVGARKTYVMQFSEAPGFAHLHVHLVPRMPDPPDERKGPGILGWLGVGDELRVPDDVQDLFAERIQAALN</sequence>